<sequence>MIRRNRQVKKSERANHRNIVSHVDPKSPIAEQYRTLRTNIQYSSSEVQMKSILVTSASPGEGKSTTIANLAVVLSQQGKRVLLVDADMRKPTVHYTFRVDNLVGLTNLLTGQEKIEGVIQATRVSNLSVIPCGPIPPNPSELLGSNRMQQVLDELLTEFDYVLFDAPPVLAVADPIVLANLCDGSVLVVSSGKTDRDGALKAKEQLDQSKAKLLGAVLNEKPRSTDQYYYYYGGSK</sequence>
<evidence type="ECO:0000259" key="9">
    <source>
        <dbReference type="Pfam" id="PF13614"/>
    </source>
</evidence>
<proteinExistence type="inferred from homology"/>
<dbReference type="InterPro" id="IPR050445">
    <property type="entry name" value="Bact_polysacc_biosynth/exp"/>
</dbReference>
<evidence type="ECO:0000256" key="3">
    <source>
        <dbReference type="ARBA" id="ARBA00022679"/>
    </source>
</evidence>
<dbReference type="Pfam" id="PF13614">
    <property type="entry name" value="AAA_31"/>
    <property type="match status" value="1"/>
</dbReference>
<dbReference type="FunFam" id="3.40.50.300:FF:000527">
    <property type="entry name" value="Tyrosine-protein kinase etk"/>
    <property type="match status" value="1"/>
</dbReference>
<evidence type="ECO:0000256" key="8">
    <source>
        <dbReference type="ARBA" id="ARBA00051245"/>
    </source>
</evidence>
<dbReference type="PANTHER" id="PTHR32309:SF13">
    <property type="entry name" value="FERRIC ENTEROBACTIN TRANSPORT PROTEIN FEPE"/>
    <property type="match status" value="1"/>
</dbReference>
<dbReference type="SUPFAM" id="SSF52540">
    <property type="entry name" value="P-loop containing nucleoside triphosphate hydrolases"/>
    <property type="match status" value="1"/>
</dbReference>
<accession>W4Q7X1</accession>
<reference evidence="10" key="1">
    <citation type="journal article" date="2014" name="Genome Announc.">
        <title>Draft Genome Sequences of Three Alkaliphilic Bacillus Strains, Bacillus wakoensis JCM 9140T, Bacillus akibai JCM 9157T, and Bacillus hemicellulosilyticus JCM 9152T.</title>
        <authorList>
            <person name="Yuki M."/>
            <person name="Oshima K."/>
            <person name="Suda W."/>
            <person name="Oshida Y."/>
            <person name="Kitamura K."/>
            <person name="Iida T."/>
            <person name="Hattori M."/>
            <person name="Ohkuma M."/>
        </authorList>
    </citation>
    <scope>NUCLEOTIDE SEQUENCE [LARGE SCALE GENOMIC DNA]</scope>
    <source>
        <strain evidence="10">JCM 9140</strain>
    </source>
</reference>
<comment type="similarity">
    <text evidence="1">Belongs to the CpsD/CapB family.</text>
</comment>
<protein>
    <recommendedName>
        <fullName evidence="2">non-specific protein-tyrosine kinase</fullName>
        <ecNumber evidence="2">2.7.10.2</ecNumber>
    </recommendedName>
</protein>
<dbReference type="Gene3D" id="3.40.50.300">
    <property type="entry name" value="P-loop containing nucleotide triphosphate hydrolases"/>
    <property type="match status" value="1"/>
</dbReference>
<dbReference type="NCBIfam" id="TIGR01007">
    <property type="entry name" value="eps_fam"/>
    <property type="match status" value="1"/>
</dbReference>
<evidence type="ECO:0000256" key="6">
    <source>
        <dbReference type="ARBA" id="ARBA00022840"/>
    </source>
</evidence>
<evidence type="ECO:0000256" key="7">
    <source>
        <dbReference type="ARBA" id="ARBA00023137"/>
    </source>
</evidence>
<dbReference type="EC" id="2.7.10.2" evidence="2"/>
<keyword evidence="5 10" id="KW-0418">Kinase</keyword>
<dbReference type="EMBL" id="BAUT01000051">
    <property type="protein sequence ID" value="GAE27449.1"/>
    <property type="molecule type" value="Genomic_DNA"/>
</dbReference>
<dbReference type="RefSeq" id="WP_034748727.1">
    <property type="nucleotide sequence ID" value="NZ_BAUT01000051.1"/>
</dbReference>
<keyword evidence="6" id="KW-0067">ATP-binding</keyword>
<name>W4Q7X1_9BACI</name>
<dbReference type="STRING" id="1236970.JCM9140_3596"/>
<evidence type="ECO:0000256" key="5">
    <source>
        <dbReference type="ARBA" id="ARBA00022777"/>
    </source>
</evidence>
<dbReference type="InterPro" id="IPR027417">
    <property type="entry name" value="P-loop_NTPase"/>
</dbReference>
<feature type="domain" description="AAA" evidence="9">
    <location>
        <begin position="49"/>
        <end position="179"/>
    </location>
</feature>
<evidence type="ECO:0000256" key="2">
    <source>
        <dbReference type="ARBA" id="ARBA00011903"/>
    </source>
</evidence>
<dbReference type="Proteomes" id="UP000018890">
    <property type="component" value="Unassembled WGS sequence"/>
</dbReference>
<dbReference type="CDD" id="cd05387">
    <property type="entry name" value="BY-kinase"/>
    <property type="match status" value="1"/>
</dbReference>
<evidence type="ECO:0000256" key="4">
    <source>
        <dbReference type="ARBA" id="ARBA00022741"/>
    </source>
</evidence>
<comment type="catalytic activity">
    <reaction evidence="8">
        <text>L-tyrosyl-[protein] + ATP = O-phospho-L-tyrosyl-[protein] + ADP + H(+)</text>
        <dbReference type="Rhea" id="RHEA:10596"/>
        <dbReference type="Rhea" id="RHEA-COMP:10136"/>
        <dbReference type="Rhea" id="RHEA-COMP:20101"/>
        <dbReference type="ChEBI" id="CHEBI:15378"/>
        <dbReference type="ChEBI" id="CHEBI:30616"/>
        <dbReference type="ChEBI" id="CHEBI:46858"/>
        <dbReference type="ChEBI" id="CHEBI:61978"/>
        <dbReference type="ChEBI" id="CHEBI:456216"/>
        <dbReference type="EC" id="2.7.10.2"/>
    </reaction>
</comment>
<dbReference type="PANTHER" id="PTHR32309">
    <property type="entry name" value="TYROSINE-PROTEIN KINASE"/>
    <property type="match status" value="1"/>
</dbReference>
<dbReference type="AlphaFoldDB" id="W4Q7X1"/>
<comment type="caution">
    <text evidence="10">The sequence shown here is derived from an EMBL/GenBank/DDBJ whole genome shotgun (WGS) entry which is preliminary data.</text>
</comment>
<dbReference type="GO" id="GO:0005524">
    <property type="term" value="F:ATP binding"/>
    <property type="evidence" value="ECO:0007669"/>
    <property type="project" value="UniProtKB-KW"/>
</dbReference>
<dbReference type="OrthoDB" id="9794577at2"/>
<keyword evidence="3" id="KW-0808">Transferase</keyword>
<evidence type="ECO:0000313" key="11">
    <source>
        <dbReference type="Proteomes" id="UP000018890"/>
    </source>
</evidence>
<evidence type="ECO:0000313" key="10">
    <source>
        <dbReference type="EMBL" id="GAE27449.1"/>
    </source>
</evidence>
<organism evidence="10 11">
    <name type="scientific">Halalkalibacter wakoensis JCM 9140</name>
    <dbReference type="NCBI Taxonomy" id="1236970"/>
    <lineage>
        <taxon>Bacteria</taxon>
        <taxon>Bacillati</taxon>
        <taxon>Bacillota</taxon>
        <taxon>Bacilli</taxon>
        <taxon>Bacillales</taxon>
        <taxon>Bacillaceae</taxon>
        <taxon>Halalkalibacter</taxon>
    </lineage>
</organism>
<dbReference type="GO" id="GO:0005886">
    <property type="term" value="C:plasma membrane"/>
    <property type="evidence" value="ECO:0007669"/>
    <property type="project" value="UniProtKB-ARBA"/>
</dbReference>
<dbReference type="InterPro" id="IPR005702">
    <property type="entry name" value="Wzc-like_C"/>
</dbReference>
<evidence type="ECO:0000256" key="1">
    <source>
        <dbReference type="ARBA" id="ARBA00007316"/>
    </source>
</evidence>
<dbReference type="GO" id="GO:0042802">
    <property type="term" value="F:identical protein binding"/>
    <property type="evidence" value="ECO:0007669"/>
    <property type="project" value="UniProtKB-ARBA"/>
</dbReference>
<gene>
    <name evidence="10" type="ORF">JCM9140_3596</name>
</gene>
<dbReference type="GO" id="GO:0004715">
    <property type="term" value="F:non-membrane spanning protein tyrosine kinase activity"/>
    <property type="evidence" value="ECO:0007669"/>
    <property type="project" value="UniProtKB-EC"/>
</dbReference>
<keyword evidence="4" id="KW-0547">Nucleotide-binding</keyword>
<keyword evidence="11" id="KW-1185">Reference proteome</keyword>
<keyword evidence="7" id="KW-0829">Tyrosine-protein kinase</keyword>
<dbReference type="InterPro" id="IPR025669">
    <property type="entry name" value="AAA_dom"/>
</dbReference>